<evidence type="ECO:0000256" key="3">
    <source>
        <dbReference type="ARBA" id="ARBA00022801"/>
    </source>
</evidence>
<keyword evidence="3" id="KW-0378">Hydrolase</keyword>
<dbReference type="InterPro" id="IPR017850">
    <property type="entry name" value="Alkaline_phosphatase_core_sf"/>
</dbReference>
<evidence type="ECO:0000256" key="1">
    <source>
        <dbReference type="ARBA" id="ARBA00008779"/>
    </source>
</evidence>
<gene>
    <name evidence="6" type="ORF">JIV24_21170</name>
</gene>
<dbReference type="InterPro" id="IPR024607">
    <property type="entry name" value="Sulfatase_CS"/>
</dbReference>
<dbReference type="SUPFAM" id="SSF53649">
    <property type="entry name" value="Alkaline phosphatase-like"/>
    <property type="match status" value="1"/>
</dbReference>
<feature type="domain" description="Sulfatase N-terminal" evidence="5">
    <location>
        <begin position="29"/>
        <end position="321"/>
    </location>
</feature>
<dbReference type="InterPro" id="IPR000917">
    <property type="entry name" value="Sulfatase_N"/>
</dbReference>
<dbReference type="PROSITE" id="PS00523">
    <property type="entry name" value="SULFATASE_1"/>
    <property type="match status" value="1"/>
</dbReference>
<dbReference type="PANTHER" id="PTHR42693">
    <property type="entry name" value="ARYLSULFATASE FAMILY MEMBER"/>
    <property type="match status" value="1"/>
</dbReference>
<reference evidence="6 7" key="1">
    <citation type="submission" date="2021-01" db="EMBL/GenBank/DDBJ databases">
        <title>Carboxyliciviraga sp.nov., isolated from coastal sediments.</title>
        <authorList>
            <person name="Lu D."/>
            <person name="Zhang T."/>
        </authorList>
    </citation>
    <scope>NUCLEOTIDE SEQUENCE [LARGE SCALE GENOMIC DNA]</scope>
    <source>
        <strain evidence="6 7">N1Y132</strain>
    </source>
</reference>
<accession>A0ABS1HQA5</accession>
<evidence type="ECO:0000256" key="2">
    <source>
        <dbReference type="ARBA" id="ARBA00022723"/>
    </source>
</evidence>
<comment type="caution">
    <text evidence="6">The sequence shown here is derived from an EMBL/GenBank/DDBJ whole genome shotgun (WGS) entry which is preliminary data.</text>
</comment>
<protein>
    <submittedName>
        <fullName evidence="6">Sulfatase-like hydrolase/transferase</fullName>
    </submittedName>
</protein>
<dbReference type="Gene3D" id="3.40.720.10">
    <property type="entry name" value="Alkaline Phosphatase, subunit A"/>
    <property type="match status" value="1"/>
</dbReference>
<comment type="similarity">
    <text evidence="1">Belongs to the sulfatase family.</text>
</comment>
<evidence type="ECO:0000256" key="4">
    <source>
        <dbReference type="ARBA" id="ARBA00022837"/>
    </source>
</evidence>
<keyword evidence="2" id="KW-0479">Metal-binding</keyword>
<dbReference type="Proteomes" id="UP000605676">
    <property type="component" value="Unassembled WGS sequence"/>
</dbReference>
<dbReference type="InterPro" id="IPR050738">
    <property type="entry name" value="Sulfatase"/>
</dbReference>
<dbReference type="CDD" id="cd16027">
    <property type="entry name" value="SGSH"/>
    <property type="match status" value="1"/>
</dbReference>
<dbReference type="Pfam" id="PF00884">
    <property type="entry name" value="Sulfatase"/>
    <property type="match status" value="1"/>
</dbReference>
<evidence type="ECO:0000313" key="7">
    <source>
        <dbReference type="Proteomes" id="UP000605676"/>
    </source>
</evidence>
<name>A0ABS1HQA5_9BACT</name>
<keyword evidence="4" id="KW-0106">Calcium</keyword>
<sequence>MHRLSLRTIISLLFCWCLIQVTLSQEKYNILWLSCEDIGPILSCYGTEGIETPNIDRLANEGIKYNHAYATVGVCAPSRASIITGTYPVSIGAHNMRTGNHWGYKTPEEEDYKRIIKVKDKTGRNVPEYSVVPPVGVRCFSEYMRELGYYCTNNAKCDYQFNCPITAWDEVGNEAHYKNRKEGQPFFAVFNHGVSHESQIWKRKDEPITVDTLQIRIPKYYPNIPVVRKDVGRKYSNIEELDRQIGEWLDKLEEEDLLDKTIIFFWSDHGGPLLRQKRAVGNSGLHVPLIVRFPDKRLAGTEVNDIVSLMDLGPTVMSLAGLPTPDNMDGKAFLGEYKTVNPHQYAFGSADRFDEHTQMSRSVIDGRFVYIRNYMLNQPYTYPLYYREQIDMTKQLICMNQAGELEGDAQYIFQHSLPYEELYDLQSDPDEVNNLAKKTHHKEKLDELREALYKWQLDVNDMGFIPEHDLVNMMWPGGIQPETKPVKIEKNGRSIELHSATEGASIVYQLNEEIGSKHWQLYSKPIKITKGKIAVRAVRIGYKTSKISTVNL</sequence>
<dbReference type="RefSeq" id="WP_200467083.1">
    <property type="nucleotide sequence ID" value="NZ_JAENRR010000098.1"/>
</dbReference>
<dbReference type="PANTHER" id="PTHR42693:SF53">
    <property type="entry name" value="ENDO-4-O-SULFATASE"/>
    <property type="match status" value="1"/>
</dbReference>
<evidence type="ECO:0000259" key="5">
    <source>
        <dbReference type="Pfam" id="PF00884"/>
    </source>
</evidence>
<dbReference type="EMBL" id="JAENRR010000098">
    <property type="protein sequence ID" value="MBK3519864.1"/>
    <property type="molecule type" value="Genomic_DNA"/>
</dbReference>
<proteinExistence type="inferred from homology"/>
<organism evidence="6 7">
    <name type="scientific">Carboxylicivirga marina</name>
    <dbReference type="NCBI Taxonomy" id="2800988"/>
    <lineage>
        <taxon>Bacteria</taxon>
        <taxon>Pseudomonadati</taxon>
        <taxon>Bacteroidota</taxon>
        <taxon>Bacteroidia</taxon>
        <taxon>Marinilabiliales</taxon>
        <taxon>Marinilabiliaceae</taxon>
        <taxon>Carboxylicivirga</taxon>
    </lineage>
</organism>
<evidence type="ECO:0000313" key="6">
    <source>
        <dbReference type="EMBL" id="MBK3519864.1"/>
    </source>
</evidence>
<keyword evidence="7" id="KW-1185">Reference proteome</keyword>